<feature type="repeat" description="ANK" evidence="3">
    <location>
        <begin position="968"/>
        <end position="1006"/>
    </location>
</feature>
<feature type="repeat" description="ANK" evidence="3">
    <location>
        <begin position="645"/>
        <end position="677"/>
    </location>
</feature>
<organism evidence="6 7">
    <name type="scientific">Fusarium longipes</name>
    <dbReference type="NCBI Taxonomy" id="694270"/>
    <lineage>
        <taxon>Eukaryota</taxon>
        <taxon>Fungi</taxon>
        <taxon>Dikarya</taxon>
        <taxon>Ascomycota</taxon>
        <taxon>Pezizomycotina</taxon>
        <taxon>Sordariomycetes</taxon>
        <taxon>Hypocreomycetidae</taxon>
        <taxon>Hypocreales</taxon>
        <taxon>Nectriaceae</taxon>
        <taxon>Fusarium</taxon>
    </lineage>
</organism>
<comment type="caution">
    <text evidence="6">The sequence shown here is derived from an EMBL/GenBank/DDBJ whole genome shotgun (WGS) entry which is preliminary data.</text>
</comment>
<dbReference type="InterPro" id="IPR051165">
    <property type="entry name" value="Multifunctional_ANK_Repeat"/>
</dbReference>
<dbReference type="Pfam" id="PF00023">
    <property type="entry name" value="Ank"/>
    <property type="match status" value="1"/>
</dbReference>
<evidence type="ECO:0000256" key="3">
    <source>
        <dbReference type="PROSITE-ProRule" id="PRU00023"/>
    </source>
</evidence>
<sequence>MLKIAGSLSLFILIFFTKIQIVHSIILDEPSVPQEQVPMADPSYLVDHNATNINVSPQDKTTLERLHNWLKPTHYTGEGSELEKHISSHLEGTSQWLIDSSVFQQWHGGNDHGILWIRGVPGTGKSVLAAKLVAHLASEDRPVLHFFFRHTIQSNHRPESALRDWLAQILPFSPELQLALKDLAFGDKGPETASDIPMAELWDLLQLALRSIPRAYVVVDALDEMDHEVMEQFLHLLDQLGNLHPERVKLIITSRPIATIEKIVRNLRLLDIRLSNDLIAPDIKMYLRHRLDQISMASESREAIVAELLEKADGLFLYAKLAMDTIRGLETPNYETVTETLAKTPVDLSAIYSNILREHMARMELPEGFSILVLQLVTHAIRPLRLLEIADLIKATKPEYSHDIGALKNHVRTSCGPLLEIIPDETVRVVHHSLTEYLFGLNRSLSDHDIPVFQSGPVHNVLAQLCLSYLQAGCLDTVEFVETMPDKTSRETLTHVKNPEVSPFMYYAATNWPLHMTKSFSQGFPQEEANRKLFSIFTTPEYATRLALIMSRDNPHDRPYNQVFWERVSRDQKMALEAKALLSAIHLDLLSFAEHLLSLPDSRVVAFTGTLDLQPPLHKAIMKGNLDMVRLLTSKGANISHYNNRGESPLHMAVGSKDGEMRIRPTIVKHLLECGANPWQKLGKDEEHDFEPHHFFEFREKNGETVCFTDFILPPVQLAFNHGDEEVAKLFLPYIKSEKQAKSALHWALDEGKDPGVLKLIIDLGLLDVNAPIMGSTPLFDACIRYNPKAVAVLLEAGADPNIGKEDLWIDDMQIRGGENVLHGLAAPGYYRQISRNEPNREDEMETCFALVLAAGANVNHTNDDGITPLHLAMTPRAAKILLDAGANPLAMNKDGLTPLHVADNLDVMKVLLTKTDINARSHKGRTVLLETSSKDYLDYGSRRQELSRKTALDLLDLGADPNVTDNDGDGILHYLFETGAIGKSDADILLERLLKAGMDVNLRNNKGQTALHKLEAYTLEKVTAQLKPLLERADVDVNALDDEGNTFLFNLIEGTHTWFASPEEDDEFIAMMVKAGARFDITDAKGRTLLHAFMHHCRSGEERMLKLLIEKGVDPTQTDKQGNTLWHEGAARFWSDAVSPKLFSAITAMGVDPRKRNSRGRSMLHVILEREYLDSTKPSLGRSDNEHLFKYILDQSLEDINKPDNDGITPLHIASTFSTDLTRRLLDVGADVTLATHEGLNAFHIASRCRQSNTIGLLINLFKTDGLELTSFENKKMAKLVEPLNAVDKRGWTPLFYACASGRYQSVELLLRTTIAFIQADEFPGTALDGCMEFEDELKNWHRDTAQPAVEPGTSAVYIDGTARPIRRESDKHEGSYQMGQIDESLDLLVNTATLFSSELGPDSIAKGIVIAANRQLDYTVESLQRVRKSKSEGFLPPSTDEVQQCLKRRKALVAEVEKKRKDGLSFSKQIEFMVDQKLYQAIPSYVSEYSPRPESKELIGVLSELARCGYLMVLDKLLRTNVVSDLWYDLDALKDGKVERSSNDISTLLVSACMSEQPNMHVVELLLRKRATPDKIVLIANGKGQVTALHAIVRPVRNHWWQTAQALPYLLEKTTDLEVRDHDGRTPLSLSLEHSKEPWWTSRATAILLEAGANPSSVDDQGKSCLDHAISNHHAFKLLLRYGAEPGSETLGHVIMNRDAELLESMLDSGANPSIRNVGASKYSYIGLYPLDLVITGWGDRYDAVRQRMIELLLNHGADLNLCYLETTVAHRILERRSGPGDWTHNTRNYYADAIIKHPLLNVDLKDAAGTPLLHAAYKAGDLVSARALIERGADIYATDSFNKTILHQSPDFYDLDDKTRNHMDFIKIVTARDPRILRRVDKDGRTPIHYAMCRNPPWEEIELMMNEGAKMYAKDVNGETGLHTLFKQEWNLIVDGDNKTYVDESIARLVDMFLNNGVDINARNAVGDPPVFGYFREGTLRATTRRGEELRKRKDVPREEMTTFEEEKNHVENMEKDISLEQEKALWTFFDLLRVEWTVLNDKRQSLLHLVAARRAEDKDSKTRKLRRFEFLLSKGLDPLGENIEHRTALDIAAANNAEEILALFKLE</sequence>
<keyword evidence="4" id="KW-0732">Signal</keyword>
<accession>A0A395T3N9</accession>
<dbReference type="PROSITE" id="PS50297">
    <property type="entry name" value="ANK_REP_REGION"/>
    <property type="match status" value="4"/>
</dbReference>
<keyword evidence="1" id="KW-0677">Repeat</keyword>
<dbReference type="SMART" id="SM00248">
    <property type="entry name" value="ANK"/>
    <property type="match status" value="20"/>
</dbReference>
<dbReference type="InterPro" id="IPR027417">
    <property type="entry name" value="P-loop_NTPase"/>
</dbReference>
<protein>
    <submittedName>
        <fullName evidence="6">Ankyrin repeat-containing domain</fullName>
    </submittedName>
</protein>
<feature type="repeat" description="ANK" evidence="3">
    <location>
        <begin position="1086"/>
        <end position="1121"/>
    </location>
</feature>
<evidence type="ECO:0000313" key="6">
    <source>
        <dbReference type="EMBL" id="RGP79318.1"/>
    </source>
</evidence>
<dbReference type="PROSITE" id="PS50088">
    <property type="entry name" value="ANK_REPEAT"/>
    <property type="match status" value="8"/>
</dbReference>
<evidence type="ECO:0000256" key="4">
    <source>
        <dbReference type="SAM" id="SignalP"/>
    </source>
</evidence>
<dbReference type="OrthoDB" id="21416at2759"/>
<dbReference type="InterPro" id="IPR007111">
    <property type="entry name" value="NACHT_NTPase"/>
</dbReference>
<feature type="repeat" description="ANK" evidence="3">
    <location>
        <begin position="774"/>
        <end position="806"/>
    </location>
</feature>
<feature type="domain" description="NACHT" evidence="5">
    <location>
        <begin position="113"/>
        <end position="256"/>
    </location>
</feature>
<dbReference type="InterPro" id="IPR002110">
    <property type="entry name" value="Ankyrin_rpt"/>
</dbReference>
<evidence type="ECO:0000256" key="1">
    <source>
        <dbReference type="ARBA" id="ARBA00022737"/>
    </source>
</evidence>
<keyword evidence="7" id="KW-1185">Reference proteome</keyword>
<dbReference type="SUPFAM" id="SSF52540">
    <property type="entry name" value="P-loop containing nucleoside triphosphate hydrolases"/>
    <property type="match status" value="1"/>
</dbReference>
<keyword evidence="2 3" id="KW-0040">ANK repeat</keyword>
<dbReference type="STRING" id="694270.A0A395T3N9"/>
<feature type="repeat" description="ANK" evidence="3">
    <location>
        <begin position="1625"/>
        <end position="1662"/>
    </location>
</feature>
<feature type="repeat" description="ANK" evidence="3">
    <location>
        <begin position="612"/>
        <end position="644"/>
    </location>
</feature>
<feature type="repeat" description="ANK" evidence="3">
    <location>
        <begin position="1811"/>
        <end position="1843"/>
    </location>
</feature>
<dbReference type="InterPro" id="IPR056884">
    <property type="entry name" value="NPHP3-like_N"/>
</dbReference>
<dbReference type="PROSITE" id="PS50837">
    <property type="entry name" value="NACHT"/>
    <property type="match status" value="1"/>
</dbReference>
<dbReference type="Gene3D" id="3.40.50.300">
    <property type="entry name" value="P-loop containing nucleotide triphosphate hydrolases"/>
    <property type="match status" value="1"/>
</dbReference>
<reference evidence="6 7" key="1">
    <citation type="journal article" date="2018" name="PLoS Pathog.">
        <title>Evolution of structural diversity of trichothecenes, a family of toxins produced by plant pathogenic and entomopathogenic fungi.</title>
        <authorList>
            <person name="Proctor R.H."/>
            <person name="McCormick S.P."/>
            <person name="Kim H.S."/>
            <person name="Cardoza R.E."/>
            <person name="Stanley A.M."/>
            <person name="Lindo L."/>
            <person name="Kelly A."/>
            <person name="Brown D.W."/>
            <person name="Lee T."/>
            <person name="Vaughan M.M."/>
            <person name="Alexander N.J."/>
            <person name="Busman M."/>
            <person name="Gutierrez S."/>
        </authorList>
    </citation>
    <scope>NUCLEOTIDE SEQUENCE [LARGE SCALE GENOMIC DNA]</scope>
    <source>
        <strain evidence="6 7">NRRL 20695</strain>
    </source>
</reference>
<name>A0A395T3N9_9HYPO</name>
<dbReference type="InterPro" id="IPR036770">
    <property type="entry name" value="Ankyrin_rpt-contain_sf"/>
</dbReference>
<dbReference type="EMBL" id="PXOG01000050">
    <property type="protein sequence ID" value="RGP79318.1"/>
    <property type="molecule type" value="Genomic_DNA"/>
</dbReference>
<feature type="chain" id="PRO_5017239778" evidence="4">
    <location>
        <begin position="25"/>
        <end position="2111"/>
    </location>
</feature>
<gene>
    <name evidence="6" type="ORF">FLONG3_2547</name>
</gene>
<evidence type="ECO:0000259" key="5">
    <source>
        <dbReference type="PROSITE" id="PS50837"/>
    </source>
</evidence>
<evidence type="ECO:0000256" key="2">
    <source>
        <dbReference type="ARBA" id="ARBA00023043"/>
    </source>
</evidence>
<dbReference type="Proteomes" id="UP000266234">
    <property type="component" value="Unassembled WGS sequence"/>
</dbReference>
<feature type="repeat" description="ANK" evidence="3">
    <location>
        <begin position="1886"/>
        <end position="1919"/>
    </location>
</feature>
<proteinExistence type="predicted"/>
<dbReference type="PANTHER" id="PTHR24123:SF33">
    <property type="entry name" value="PROTEIN HOS4"/>
    <property type="match status" value="1"/>
</dbReference>
<evidence type="ECO:0000313" key="7">
    <source>
        <dbReference type="Proteomes" id="UP000266234"/>
    </source>
</evidence>
<dbReference type="SUPFAM" id="SSF48403">
    <property type="entry name" value="Ankyrin repeat"/>
    <property type="match status" value="4"/>
</dbReference>
<dbReference type="PANTHER" id="PTHR24123">
    <property type="entry name" value="ANKYRIN REPEAT-CONTAINING"/>
    <property type="match status" value="1"/>
</dbReference>
<dbReference type="Pfam" id="PF24883">
    <property type="entry name" value="NPHP3_N"/>
    <property type="match status" value="1"/>
</dbReference>
<dbReference type="Gene3D" id="1.25.40.20">
    <property type="entry name" value="Ankyrin repeat-containing domain"/>
    <property type="match status" value="7"/>
</dbReference>
<dbReference type="Pfam" id="PF12796">
    <property type="entry name" value="Ank_2"/>
    <property type="match status" value="4"/>
</dbReference>
<feature type="signal peptide" evidence="4">
    <location>
        <begin position="1"/>
        <end position="24"/>
    </location>
</feature>